<gene>
    <name evidence="1" type="ORF">BsIDN1_46220</name>
</gene>
<organism evidence="1 2">
    <name type="scientific">Bacillus safensis</name>
    <dbReference type="NCBI Taxonomy" id="561879"/>
    <lineage>
        <taxon>Bacteria</taxon>
        <taxon>Bacillati</taxon>
        <taxon>Bacillota</taxon>
        <taxon>Bacilli</taxon>
        <taxon>Bacillales</taxon>
        <taxon>Bacillaceae</taxon>
        <taxon>Bacillus</taxon>
    </lineage>
</organism>
<accession>A0A5S9MFT7</accession>
<sequence length="71" mass="8619">MYRCITPYQMEDADQLIIHIHGEQRNYRTLIQQFINEKQAILDKNKSKLKIEIDYMIELKKRPPENLISKE</sequence>
<proteinExistence type="predicted"/>
<dbReference type="EMBL" id="AP021906">
    <property type="protein sequence ID" value="BBP91004.1"/>
    <property type="molecule type" value="Genomic_DNA"/>
</dbReference>
<reference evidence="1 2" key="1">
    <citation type="submission" date="2019-12" db="EMBL/GenBank/DDBJ databases">
        <title>Full genome sequence of a Bacillus safensis strain isolated from commercially available natto in Indonesia.</title>
        <authorList>
            <person name="Yoshida M."/>
            <person name="Uomi M."/>
            <person name="Waturangi D."/>
            <person name="Ekaputri J.J."/>
            <person name="Setiamarga D.H.E."/>
        </authorList>
    </citation>
    <scope>NUCLEOTIDE SEQUENCE [LARGE SCALE GENOMIC DNA]</scope>
    <source>
        <strain evidence="1 2">IDN1</strain>
    </source>
</reference>
<dbReference type="Proteomes" id="UP000464658">
    <property type="component" value="Chromosome"/>
</dbReference>
<dbReference type="AlphaFoldDB" id="A0A5S9MFT7"/>
<evidence type="ECO:0000313" key="1">
    <source>
        <dbReference type="EMBL" id="BBP91004.1"/>
    </source>
</evidence>
<evidence type="ECO:0000313" key="2">
    <source>
        <dbReference type="Proteomes" id="UP000464658"/>
    </source>
</evidence>
<name>A0A5S9MFT7_BACIA</name>
<protein>
    <submittedName>
        <fullName evidence="1">Uncharacterized protein</fullName>
    </submittedName>
</protein>